<dbReference type="PANTHER" id="PTHR31344:SF15">
    <property type="entry name" value="EEIG1_EHBP1 PROTEIN AMINO-TERMINAL DOMAIN PROTEIN"/>
    <property type="match status" value="1"/>
</dbReference>
<keyword evidence="1" id="KW-0175">Coiled coil</keyword>
<evidence type="ECO:0000259" key="3">
    <source>
        <dbReference type="PROSITE" id="PS51840"/>
    </source>
</evidence>
<feature type="compositionally biased region" description="Acidic residues" evidence="2">
    <location>
        <begin position="198"/>
        <end position="212"/>
    </location>
</feature>
<feature type="region of interest" description="Disordered" evidence="2">
    <location>
        <begin position="271"/>
        <end position="295"/>
    </location>
</feature>
<feature type="compositionally biased region" description="Polar residues" evidence="2">
    <location>
        <begin position="170"/>
        <end position="189"/>
    </location>
</feature>
<dbReference type="PROSITE" id="PS51840">
    <property type="entry name" value="C2_NT"/>
    <property type="match status" value="1"/>
</dbReference>
<reference evidence="4" key="1">
    <citation type="submission" date="2020-03" db="EMBL/GenBank/DDBJ databases">
        <title>Castanea mollissima Vanexum genome sequencing.</title>
        <authorList>
            <person name="Staton M."/>
        </authorList>
    </citation>
    <scope>NUCLEOTIDE SEQUENCE</scope>
    <source>
        <tissue evidence="4">Leaf</tissue>
    </source>
</reference>
<feature type="compositionally biased region" description="Low complexity" evidence="2">
    <location>
        <begin position="280"/>
        <end position="291"/>
    </location>
</feature>
<evidence type="ECO:0000313" key="4">
    <source>
        <dbReference type="EMBL" id="KAF3960640.1"/>
    </source>
</evidence>
<feature type="domain" description="C2 NT-type" evidence="3">
    <location>
        <begin position="7"/>
        <end position="165"/>
    </location>
</feature>
<keyword evidence="5" id="KW-1185">Reference proteome</keyword>
<dbReference type="OrthoDB" id="20172at2759"/>
<protein>
    <recommendedName>
        <fullName evidence="3">C2 NT-type domain-containing protein</fullName>
    </recommendedName>
</protein>
<feature type="compositionally biased region" description="Polar residues" evidence="2">
    <location>
        <begin position="215"/>
        <end position="226"/>
    </location>
</feature>
<dbReference type="Proteomes" id="UP000737018">
    <property type="component" value="Unassembled WGS sequence"/>
</dbReference>
<gene>
    <name evidence="4" type="ORF">CMV_014666</name>
</gene>
<feature type="region of interest" description="Disordered" evidence="2">
    <location>
        <begin position="314"/>
        <end position="346"/>
    </location>
</feature>
<name>A0A8J4VKT8_9ROSI</name>
<dbReference type="GO" id="GO:0005643">
    <property type="term" value="C:nuclear pore"/>
    <property type="evidence" value="ECO:0007669"/>
    <property type="project" value="InterPro"/>
</dbReference>
<feature type="compositionally biased region" description="Acidic residues" evidence="2">
    <location>
        <begin position="429"/>
        <end position="442"/>
    </location>
</feature>
<evidence type="ECO:0000313" key="5">
    <source>
        <dbReference type="Proteomes" id="UP000737018"/>
    </source>
</evidence>
<dbReference type="EMBL" id="JRKL02002065">
    <property type="protein sequence ID" value="KAF3960640.1"/>
    <property type="molecule type" value="Genomic_DNA"/>
</dbReference>
<evidence type="ECO:0000256" key="2">
    <source>
        <dbReference type="SAM" id="MobiDB-lite"/>
    </source>
</evidence>
<dbReference type="Pfam" id="PF10358">
    <property type="entry name" value="NT-C2"/>
    <property type="match status" value="1"/>
</dbReference>
<feature type="compositionally biased region" description="Basic and acidic residues" evidence="2">
    <location>
        <begin position="443"/>
        <end position="467"/>
    </location>
</feature>
<feature type="region of interest" description="Disordered" evidence="2">
    <location>
        <begin position="169"/>
        <end position="252"/>
    </location>
</feature>
<feature type="compositionally biased region" description="Basic and acidic residues" evidence="2">
    <location>
        <begin position="413"/>
        <end position="428"/>
    </location>
</feature>
<dbReference type="PANTHER" id="PTHR31344">
    <property type="entry name" value="NUCLEAR PORE COMPLEX PROTEIN NUP205"/>
    <property type="match status" value="1"/>
</dbReference>
<evidence type="ECO:0000256" key="1">
    <source>
        <dbReference type="SAM" id="Coils"/>
    </source>
</evidence>
<dbReference type="InterPro" id="IPR019448">
    <property type="entry name" value="NT-C2"/>
</dbReference>
<feature type="compositionally biased region" description="Low complexity" evidence="2">
    <location>
        <begin position="319"/>
        <end position="329"/>
    </location>
</feature>
<proteinExistence type="predicted"/>
<accession>A0A8J4VKT8</accession>
<dbReference type="InterPro" id="IPR021827">
    <property type="entry name" value="Nup186/Nup192/Nup205"/>
</dbReference>
<comment type="caution">
    <text evidence="4">The sequence shown here is derived from an EMBL/GenBank/DDBJ whole genome shotgun (WGS) entry which is preliminary data.</text>
</comment>
<feature type="region of interest" description="Disordered" evidence="2">
    <location>
        <begin position="404"/>
        <end position="467"/>
    </location>
</feature>
<sequence>MVLGLRAKNRGGASVQINYMIHVQEIKPWPPSQSLKSLRSVLIQWENGDRNSGSTNPVVPSLGSVVGEGKIEFNESFRLPVTLFRDMSVKGGDGDTFQKNFLEFNLYEPRRDKTVKGQLLATAIIDLAEYGLVKETLTVSAPMNCKRNYRNTDQPLLFIKIQPVDKKRTSSLSRDNQLSGTSLDNNGGESVSGLMNEEYAEEAESASFTDDDISSHSSQTVSSALDSNGGLHPQNEENGPDMVTHSTGGGNKEHALASKLKLEKSNMMPHVRSHENLKRSSSCTSSIDLSSDLGSPVNGPAPILNSLNSSSMPIQQNVASQGAQSSSSSLAYENMEEDSDASIRSNNHGHLTQEVHEKVATSMSAVSGNGQKSIKECISNNFSIKVSSPDNNSWVVEKLDSTRFGGSQVNGKNDGKGQEIGRDHKEEAETGDDTYDSATEDEKEPRENGDGINNLDEKRHSTEDKPLHIEYATRVQVALEGDTFSLSRGNLGMQSNVLKSDRLKNVKSVRSTTEIARTNGSVSSNQQTEVKEVSVPGDALHIARNLRSNDKKESKVYPKDTRSALLDSKIQQLDHRIKKLEGELREVASIEAALYSVVAEHGSSMSKVHAPARRLSRLYLHASRENSLSKRASAARSSVSGLVLVAKACGNDVPRLTFWLSNSVVLRTIISQAAGDLKLPLSAGAYIERNGGVKGNNKVSSTLKWKASSPGREENGKTLYGSFGKWEDPHTFTSALEKIEGWIFSRIVESIWWQTLTPHMQSAAATAIHKGMGSSSNKKFGKLSSSGDQEQGDISLDLWKQAFGDACERLCPVRAGGHECGCLPLMSRLIMEQCVARLDVAMLNAILRESADEIPTDPVSDPISDLKVLPIPAGKSSFGAGAQLKNAIGNWSRYLSDLFGLDDDDSLEDVNNHDDNDEEEGTYFKPFQILNALSDLMMLPKDMLLNESIRKEVCPTFGAPLIKRVLDNFVPDEFCPDPIPDAVLEVLDSEDHLEEGEKWLMNFPCIAAPIVYSPPLAASVAKIIGEVGSQPHLRRSGSSVLRKSNTSDDELDELNSPFASMFIDGSRSSQVLSKPSWISKEKGHQTVRYELLRDVWMNSD</sequence>
<organism evidence="4 5">
    <name type="scientific">Castanea mollissima</name>
    <name type="common">Chinese chestnut</name>
    <dbReference type="NCBI Taxonomy" id="60419"/>
    <lineage>
        <taxon>Eukaryota</taxon>
        <taxon>Viridiplantae</taxon>
        <taxon>Streptophyta</taxon>
        <taxon>Embryophyta</taxon>
        <taxon>Tracheophyta</taxon>
        <taxon>Spermatophyta</taxon>
        <taxon>Magnoliopsida</taxon>
        <taxon>eudicotyledons</taxon>
        <taxon>Gunneridae</taxon>
        <taxon>Pentapetalae</taxon>
        <taxon>rosids</taxon>
        <taxon>fabids</taxon>
        <taxon>Fagales</taxon>
        <taxon>Fagaceae</taxon>
        <taxon>Castanea</taxon>
    </lineage>
</organism>
<dbReference type="AlphaFoldDB" id="A0A8J4VKT8"/>
<feature type="coiled-coil region" evidence="1">
    <location>
        <begin position="563"/>
        <end position="590"/>
    </location>
</feature>